<comment type="caution">
    <text evidence="2">The sequence shown here is derived from an EMBL/GenBank/DDBJ whole genome shotgun (WGS) entry which is preliminary data.</text>
</comment>
<protein>
    <submittedName>
        <fullName evidence="2">Uncharacterized protein</fullName>
    </submittedName>
</protein>
<feature type="compositionally biased region" description="Polar residues" evidence="1">
    <location>
        <begin position="20"/>
        <end position="34"/>
    </location>
</feature>
<feature type="region of interest" description="Disordered" evidence="1">
    <location>
        <begin position="1"/>
        <end position="36"/>
    </location>
</feature>
<feature type="compositionally biased region" description="Low complexity" evidence="1">
    <location>
        <begin position="81"/>
        <end position="99"/>
    </location>
</feature>
<gene>
    <name evidence="2" type="ORF">B0A52_06863</name>
</gene>
<evidence type="ECO:0000256" key="1">
    <source>
        <dbReference type="SAM" id="MobiDB-lite"/>
    </source>
</evidence>
<proteinExistence type="predicted"/>
<dbReference type="EMBL" id="NAJM01000030">
    <property type="protein sequence ID" value="RVX69270.1"/>
    <property type="molecule type" value="Genomic_DNA"/>
</dbReference>
<dbReference type="AlphaFoldDB" id="A0A438N0N7"/>
<accession>A0A438N0N7</accession>
<dbReference type="OrthoDB" id="4120003at2759"/>
<reference evidence="2 3" key="1">
    <citation type="submission" date="2017-03" db="EMBL/GenBank/DDBJ databases">
        <title>Genomes of endolithic fungi from Antarctica.</title>
        <authorList>
            <person name="Coleine C."/>
            <person name="Masonjones S."/>
            <person name="Stajich J.E."/>
        </authorList>
    </citation>
    <scope>NUCLEOTIDE SEQUENCE [LARGE SCALE GENOMIC DNA]</scope>
    <source>
        <strain evidence="2 3">CCFEE 6314</strain>
    </source>
</reference>
<feature type="compositionally biased region" description="Polar residues" evidence="1">
    <location>
        <begin position="1"/>
        <end position="10"/>
    </location>
</feature>
<evidence type="ECO:0000313" key="3">
    <source>
        <dbReference type="Proteomes" id="UP000288859"/>
    </source>
</evidence>
<sequence length="114" mass="13076">MASTPHQNKNLLKAKKTQQQHHSTTNPKQSQPYNTKAKMQFKKYIPKWLQPVDEPQAPIRIYDVPVVDLFHRKNKRNSVDSQASTSTETSATATATAPTEQRRSSWHPFMAFGR</sequence>
<name>A0A438N0N7_EXOME</name>
<evidence type="ECO:0000313" key="2">
    <source>
        <dbReference type="EMBL" id="RVX69270.1"/>
    </source>
</evidence>
<feature type="region of interest" description="Disordered" evidence="1">
    <location>
        <begin position="73"/>
        <end position="114"/>
    </location>
</feature>
<dbReference type="Proteomes" id="UP000288859">
    <property type="component" value="Unassembled WGS sequence"/>
</dbReference>
<organism evidence="2 3">
    <name type="scientific">Exophiala mesophila</name>
    <name type="common">Black yeast-like fungus</name>
    <dbReference type="NCBI Taxonomy" id="212818"/>
    <lineage>
        <taxon>Eukaryota</taxon>
        <taxon>Fungi</taxon>
        <taxon>Dikarya</taxon>
        <taxon>Ascomycota</taxon>
        <taxon>Pezizomycotina</taxon>
        <taxon>Eurotiomycetes</taxon>
        <taxon>Chaetothyriomycetidae</taxon>
        <taxon>Chaetothyriales</taxon>
        <taxon>Herpotrichiellaceae</taxon>
        <taxon>Exophiala</taxon>
    </lineage>
</organism>
<dbReference type="VEuPathDB" id="FungiDB:PV10_05376"/>